<keyword evidence="2" id="KW-0863">Zinc-finger</keyword>
<evidence type="ECO:0000313" key="8">
    <source>
        <dbReference type="Proteomes" id="UP000036403"/>
    </source>
</evidence>
<proteinExistence type="predicted"/>
<keyword evidence="3" id="KW-0862">Zinc</keyword>
<dbReference type="EMBL" id="LBMM01008504">
    <property type="protein sequence ID" value="KMQ88821.1"/>
    <property type="molecule type" value="Genomic_DNA"/>
</dbReference>
<dbReference type="Proteomes" id="UP000036403">
    <property type="component" value="Unassembled WGS sequence"/>
</dbReference>
<sequence length="348" mass="39799">MNENLENITSESYYALLVAFETMKERCQRLQTRLAAAEKENMRLRLECGRNTSTAIVKTDNSSDESTPQEKIEKLTRQKSQLSDHMFMVAAENRQLWNRLTRLTKTNKSLGSQLTKISDTLKQHPAIQPSDITCNVRDVSSSDKSDTNKKYLLTIGEKEQSLEEISLRLINSIMLEKSDLEQQYAEMVELQNSSELNLQKIGFTYPEDSDTDSEQLKQLEIRLSQTKDALLGQQTRLKRTLQNLKKMKKGTTCNNCRENANKKMCQTGTQFDSNDSFKEHGATQTSLMTPSISIEKYSNLNDNLDVDTNTCPLCGTIYGKSKSFTEFHEHVLSHFTKEMSTDDFELVH</sequence>
<name>A0A0J7KF41_LASNI</name>
<evidence type="ECO:0000256" key="5">
    <source>
        <dbReference type="SAM" id="Coils"/>
    </source>
</evidence>
<organism evidence="7 8">
    <name type="scientific">Lasius niger</name>
    <name type="common">Black garden ant</name>
    <dbReference type="NCBI Taxonomy" id="67767"/>
    <lineage>
        <taxon>Eukaryota</taxon>
        <taxon>Metazoa</taxon>
        <taxon>Ecdysozoa</taxon>
        <taxon>Arthropoda</taxon>
        <taxon>Hexapoda</taxon>
        <taxon>Insecta</taxon>
        <taxon>Pterygota</taxon>
        <taxon>Neoptera</taxon>
        <taxon>Endopterygota</taxon>
        <taxon>Hymenoptera</taxon>
        <taxon>Apocrita</taxon>
        <taxon>Aculeata</taxon>
        <taxon>Formicoidea</taxon>
        <taxon>Formicidae</taxon>
        <taxon>Formicinae</taxon>
        <taxon>Lasius</taxon>
        <taxon>Lasius</taxon>
    </lineage>
</organism>
<dbReference type="PaxDb" id="67767-A0A0J7KF41"/>
<evidence type="ECO:0000256" key="3">
    <source>
        <dbReference type="ARBA" id="ARBA00022833"/>
    </source>
</evidence>
<keyword evidence="8" id="KW-1185">Reference proteome</keyword>
<gene>
    <name evidence="7" type="ORF">RF55_11626</name>
</gene>
<evidence type="ECO:0000256" key="2">
    <source>
        <dbReference type="ARBA" id="ARBA00022771"/>
    </source>
</evidence>
<evidence type="ECO:0000256" key="1">
    <source>
        <dbReference type="ARBA" id="ARBA00022723"/>
    </source>
</evidence>
<protein>
    <submittedName>
        <fullName evidence="7">Restin-like protein</fullName>
    </submittedName>
</protein>
<dbReference type="Pfam" id="PF18112">
    <property type="entry name" value="Zn-C2H2_12"/>
    <property type="match status" value="1"/>
</dbReference>
<reference evidence="7 8" key="1">
    <citation type="submission" date="2015-04" db="EMBL/GenBank/DDBJ databases">
        <title>Lasius niger genome sequencing.</title>
        <authorList>
            <person name="Konorov E.A."/>
            <person name="Nikitin M.A."/>
            <person name="Kirill M.V."/>
            <person name="Chang P."/>
        </authorList>
    </citation>
    <scope>NUCLEOTIDE SEQUENCE [LARGE SCALE GENOMIC DNA]</scope>
    <source>
        <tissue evidence="7">Whole</tissue>
    </source>
</reference>
<dbReference type="OrthoDB" id="6105729at2759"/>
<keyword evidence="4 5" id="KW-0175">Coiled coil</keyword>
<feature type="coiled-coil region" evidence="5">
    <location>
        <begin position="20"/>
        <end position="47"/>
    </location>
</feature>
<keyword evidence="1" id="KW-0479">Metal-binding</keyword>
<feature type="domain" description="UBZ1-type" evidence="6">
    <location>
        <begin position="310"/>
        <end position="335"/>
    </location>
</feature>
<dbReference type="GO" id="GO:0008270">
    <property type="term" value="F:zinc ion binding"/>
    <property type="evidence" value="ECO:0007669"/>
    <property type="project" value="UniProtKB-KW"/>
</dbReference>
<comment type="caution">
    <text evidence="7">The sequence shown here is derived from an EMBL/GenBank/DDBJ whole genome shotgun (WGS) entry which is preliminary data.</text>
</comment>
<dbReference type="InterPro" id="IPR041641">
    <property type="entry name" value="CALCOCO1/2_Zn_UBZ1"/>
</dbReference>
<evidence type="ECO:0000313" key="7">
    <source>
        <dbReference type="EMBL" id="KMQ88821.1"/>
    </source>
</evidence>
<dbReference type="AlphaFoldDB" id="A0A0J7KF41"/>
<accession>A0A0J7KF41</accession>
<dbReference type="STRING" id="67767.A0A0J7KF41"/>
<evidence type="ECO:0000256" key="4">
    <source>
        <dbReference type="ARBA" id="ARBA00023054"/>
    </source>
</evidence>
<evidence type="ECO:0000259" key="6">
    <source>
        <dbReference type="Pfam" id="PF18112"/>
    </source>
</evidence>